<dbReference type="Gene3D" id="2.60.40.1080">
    <property type="match status" value="1"/>
</dbReference>
<protein>
    <submittedName>
        <fullName evidence="1">Head closure knob</fullName>
    </submittedName>
</protein>
<accession>A0A8S5P5S4</accession>
<dbReference type="InterPro" id="IPR008964">
    <property type="entry name" value="Invasin/intimin_cell_adhesion"/>
</dbReference>
<sequence>MSLKYYDAAQKIRQPNPKASYYADYNAILDFSFDNAPNVVYDEIEYEQTYGENDFVKINKVRVDTILNYNTGIILGDDYKTFIFAPDFPVTPYYGMKFRWQGSYWLVINTNSYASISNTAEVRRCNNVLRFFDKDGSKIYEPCILDYTLRFANNEESMEIIVGNGEQKVWCQRNKRTTTIKPNDRFLFGTPEQRVAFRLYGGGTKNYMNGITMDDNSPTITEFYVDHYETNPLFDDFENGFADAYLNEVTIKIEDVVNLLNVDESAVLSAKVYKGTKEVADTNVLWKSSDDTIIEISDNIATAKQVGSATITAYIENTTIQSSIDMNVVEEPTEDVIELIAEPNIDYVLQNKSQQFVVYLYKNGIKQADSVSFADMSVGIPVGKYTIVVDNDNAFTLFNKGMYMKEPVIVRCVCGETTLDMKIKLRGLY</sequence>
<dbReference type="EMBL" id="BK015346">
    <property type="protein sequence ID" value="DAE02430.1"/>
    <property type="molecule type" value="Genomic_DNA"/>
</dbReference>
<name>A0A8S5P5S4_9CAUD</name>
<evidence type="ECO:0000313" key="1">
    <source>
        <dbReference type="EMBL" id="DAE02430.1"/>
    </source>
</evidence>
<proteinExistence type="predicted"/>
<dbReference type="SUPFAM" id="SSF49373">
    <property type="entry name" value="Invasin/intimin cell-adhesion fragments"/>
    <property type="match status" value="1"/>
</dbReference>
<reference evidence="1" key="1">
    <citation type="journal article" date="2021" name="Proc. Natl. Acad. Sci. U.S.A.">
        <title>A Catalog of Tens of Thousands of Viruses from Human Metagenomes Reveals Hidden Associations with Chronic Diseases.</title>
        <authorList>
            <person name="Tisza M.J."/>
            <person name="Buck C.B."/>
        </authorList>
    </citation>
    <scope>NUCLEOTIDE SEQUENCE</scope>
    <source>
        <strain evidence="1">CtsUY14</strain>
    </source>
</reference>
<organism evidence="1">
    <name type="scientific">Siphoviridae sp. ctsUY14</name>
    <dbReference type="NCBI Taxonomy" id="2825693"/>
    <lineage>
        <taxon>Viruses</taxon>
        <taxon>Duplodnaviria</taxon>
        <taxon>Heunggongvirae</taxon>
        <taxon>Uroviricota</taxon>
        <taxon>Caudoviricetes</taxon>
    </lineage>
</organism>